<dbReference type="OrthoDB" id="10590733at2759"/>
<dbReference type="Proteomes" id="UP000730481">
    <property type="component" value="Unassembled WGS sequence"/>
</dbReference>
<feature type="compositionally biased region" description="Basic residues" evidence="1">
    <location>
        <begin position="64"/>
        <end position="75"/>
    </location>
</feature>
<feature type="region of interest" description="Disordered" evidence="1">
    <location>
        <begin position="63"/>
        <end position="121"/>
    </location>
</feature>
<evidence type="ECO:0000256" key="1">
    <source>
        <dbReference type="SAM" id="MobiDB-lite"/>
    </source>
</evidence>
<evidence type="ECO:0000313" key="3">
    <source>
        <dbReference type="Proteomes" id="UP000730481"/>
    </source>
</evidence>
<dbReference type="AlphaFoldDB" id="A0A9P5AKP2"/>
<proteinExistence type="predicted"/>
<keyword evidence="3" id="KW-1185">Reference proteome</keyword>
<reference evidence="2" key="2">
    <citation type="submission" date="2020-02" db="EMBL/GenBank/DDBJ databases">
        <title>Identification and distribution of gene clusters putatively required for synthesis of sphingolipid metabolism inhibitors in phylogenetically diverse species of the filamentous fungus Fusarium.</title>
        <authorList>
            <person name="Kim H.-S."/>
            <person name="Busman M."/>
            <person name="Brown D.W."/>
            <person name="Divon H."/>
            <person name="Uhlig S."/>
            <person name="Proctor R.H."/>
        </authorList>
    </citation>
    <scope>NUCLEOTIDE SEQUENCE</scope>
    <source>
        <strain evidence="2">NRRL 25174</strain>
    </source>
</reference>
<evidence type="ECO:0000313" key="2">
    <source>
        <dbReference type="EMBL" id="KAF4340223.1"/>
    </source>
</evidence>
<reference evidence="2" key="1">
    <citation type="journal article" date="2017" name="Mycologia">
        <title>Fusarium algeriense, sp. nov., a novel toxigenic crown rot pathogen of durum wheat from Algeria is nested in the Fusarium burgessii species complex.</title>
        <authorList>
            <person name="Laraba I."/>
            <person name="Keddad A."/>
            <person name="Boureghda H."/>
            <person name="Abdallah N."/>
            <person name="Vaughan M.M."/>
            <person name="Proctor R.H."/>
            <person name="Busman M."/>
            <person name="O'Donnell K."/>
        </authorList>
    </citation>
    <scope>NUCLEOTIDE SEQUENCE</scope>
    <source>
        <strain evidence="2">NRRL 25174</strain>
    </source>
</reference>
<protein>
    <submittedName>
        <fullName evidence="2">Uncharacterized protein</fullName>
    </submittedName>
</protein>
<feature type="region of interest" description="Disordered" evidence="1">
    <location>
        <begin position="1"/>
        <end position="20"/>
    </location>
</feature>
<comment type="caution">
    <text evidence="2">The sequence shown here is derived from an EMBL/GenBank/DDBJ whole genome shotgun (WGS) entry which is preliminary data.</text>
</comment>
<accession>A0A9P5AKP2</accession>
<dbReference type="EMBL" id="PVQB02000246">
    <property type="protein sequence ID" value="KAF4340223.1"/>
    <property type="molecule type" value="Genomic_DNA"/>
</dbReference>
<name>A0A9P5AKP2_9HYPO</name>
<organism evidence="2 3">
    <name type="scientific">Fusarium beomiforme</name>
    <dbReference type="NCBI Taxonomy" id="44412"/>
    <lineage>
        <taxon>Eukaryota</taxon>
        <taxon>Fungi</taxon>
        <taxon>Dikarya</taxon>
        <taxon>Ascomycota</taxon>
        <taxon>Pezizomycotina</taxon>
        <taxon>Sordariomycetes</taxon>
        <taxon>Hypocreomycetidae</taxon>
        <taxon>Hypocreales</taxon>
        <taxon>Nectriaceae</taxon>
        <taxon>Fusarium</taxon>
        <taxon>Fusarium burgessii species complex</taxon>
    </lineage>
</organism>
<gene>
    <name evidence="2" type="ORF">FBEOM_5920</name>
</gene>
<sequence>MASLSAARSRGNRYTARDRGRVSVLQGQLSDTQKRIYKLKKKVKDRRQANMTNQERQFRDIVMKKTRRRRQAMKRALKDESQNALKQESASGPDEEIRAGKVDEAEARHAGKAPDKVRYRSKENGEAYDEFDVPDRDEEDRIIDRDWDGYLALHDLNALEMVVYDWLIVREYLNDRFPIDVYPFPE</sequence>
<feature type="compositionally biased region" description="Basic and acidic residues" evidence="1">
    <location>
        <begin position="95"/>
        <end position="121"/>
    </location>
</feature>